<feature type="domain" description="HTH cro/C1-type" evidence="1">
    <location>
        <begin position="99"/>
        <end position="153"/>
    </location>
</feature>
<dbReference type="PROSITE" id="PS50943">
    <property type="entry name" value="HTH_CROC1"/>
    <property type="match status" value="1"/>
</dbReference>
<comment type="caution">
    <text evidence="2">The sequence shown here is derived from an EMBL/GenBank/DDBJ whole genome shotgun (WGS) entry which is preliminary data.</text>
</comment>
<dbReference type="RefSeq" id="WP_217791009.1">
    <property type="nucleotide sequence ID" value="NZ_JAHSPG010000004.1"/>
</dbReference>
<dbReference type="Proteomes" id="UP000812270">
    <property type="component" value="Unassembled WGS sequence"/>
</dbReference>
<keyword evidence="3" id="KW-1185">Reference proteome</keyword>
<dbReference type="SMART" id="SM00530">
    <property type="entry name" value="HTH_XRE"/>
    <property type="match status" value="1"/>
</dbReference>
<dbReference type="Pfam" id="PF13443">
    <property type="entry name" value="HTH_26"/>
    <property type="match status" value="1"/>
</dbReference>
<accession>A0A9E2S727</accession>
<evidence type="ECO:0000313" key="2">
    <source>
        <dbReference type="EMBL" id="MBV4357366.1"/>
    </source>
</evidence>
<gene>
    <name evidence="2" type="ORF">KTO63_09425</name>
</gene>
<dbReference type="CDD" id="cd00093">
    <property type="entry name" value="HTH_XRE"/>
    <property type="match status" value="1"/>
</dbReference>
<protein>
    <submittedName>
        <fullName evidence="2">Helix-turn-helix transcriptional regulator</fullName>
    </submittedName>
</protein>
<reference evidence="2" key="1">
    <citation type="submission" date="2021-06" db="EMBL/GenBank/DDBJ databases">
        <authorList>
            <person name="Huq M.A."/>
        </authorList>
    </citation>
    <scope>NUCLEOTIDE SEQUENCE</scope>
    <source>
        <strain evidence="2">MAH-26</strain>
    </source>
</reference>
<name>A0A9E2S727_9BACT</name>
<organism evidence="2 3">
    <name type="scientific">Pinibacter aurantiacus</name>
    <dbReference type="NCBI Taxonomy" id="2851599"/>
    <lineage>
        <taxon>Bacteria</taxon>
        <taxon>Pseudomonadati</taxon>
        <taxon>Bacteroidota</taxon>
        <taxon>Chitinophagia</taxon>
        <taxon>Chitinophagales</taxon>
        <taxon>Chitinophagaceae</taxon>
        <taxon>Pinibacter</taxon>
    </lineage>
</organism>
<dbReference type="AlphaFoldDB" id="A0A9E2S727"/>
<proteinExistence type="predicted"/>
<dbReference type="InterPro" id="IPR001387">
    <property type="entry name" value="Cro/C1-type_HTH"/>
</dbReference>
<sequence length="174" mass="20194">MIQARFVDDSTIEVTAPDGEIFTWKTYFPVPKQNQQYFAGRFPYYYQKYFEGDMSMSVAYWIWIKMNYDEGLGIYGGDGDREDERILLSQERERIGARIRELRKEKNIEAKMLAQIANIDAANLSRIEQGRYSVGLDILSKIAFALGAKIELIDFVEPKNSNAIGNINHFEKER</sequence>
<evidence type="ECO:0000313" key="3">
    <source>
        <dbReference type="Proteomes" id="UP000812270"/>
    </source>
</evidence>
<dbReference type="EMBL" id="JAHSPG010000004">
    <property type="protein sequence ID" value="MBV4357366.1"/>
    <property type="molecule type" value="Genomic_DNA"/>
</dbReference>
<evidence type="ECO:0000259" key="1">
    <source>
        <dbReference type="PROSITE" id="PS50943"/>
    </source>
</evidence>